<keyword evidence="1" id="KW-0238">DNA-binding</keyword>
<evidence type="ECO:0000256" key="2">
    <source>
        <dbReference type="SAM" id="Phobius"/>
    </source>
</evidence>
<comment type="caution">
    <text evidence="4">The sequence shown here is derived from an EMBL/GenBank/DDBJ whole genome shotgun (WGS) entry which is preliminary data.</text>
</comment>
<dbReference type="InterPro" id="IPR001387">
    <property type="entry name" value="Cro/C1-type_HTH"/>
</dbReference>
<evidence type="ECO:0000313" key="5">
    <source>
        <dbReference type="Proteomes" id="UP000249808"/>
    </source>
</evidence>
<reference evidence="4 5" key="1">
    <citation type="journal article" date="2018" name="Front. Microbiol.">
        <title>Description and Comparative Genomics of Macrococcus caseolyticus subsp. hominis subsp. nov., Macrococcus goetzii sp. nov., Macrococcus epidermidis sp. nov., and Macrococcus bohemicus sp. nov., Novel Macrococci From Human Clinical Material With Virulence Potential and Suspected Uptake of Foreign DNA by Natural Transformation.</title>
        <authorList>
            <person name="Maslanova I."/>
            <person name="Wertheimer Z."/>
            <person name="Sedlacek I."/>
            <person name="Svec P."/>
            <person name="Indrakova A."/>
            <person name="Kovarovic V."/>
            <person name="Schumann P."/>
            <person name="Sproer C."/>
            <person name="Kralova S."/>
            <person name="Sedo O."/>
            <person name="Kristofova L."/>
            <person name="Vrbovska V."/>
            <person name="Fuzik T."/>
            <person name="Petras P."/>
            <person name="Zdrahal Z."/>
            <person name="Ruzickova V."/>
            <person name="Doskar J."/>
            <person name="Pantucek R."/>
        </authorList>
    </citation>
    <scope>NUCLEOTIDE SEQUENCE [LARGE SCALE GENOMIC DNA]</scope>
    <source>
        <strain evidence="4 5">01/688</strain>
    </source>
</reference>
<sequence>MKENNNVAQLRKAKGWTQERLADEAKLSVRTIQRIEKGEESSLESMGLVANVLAVPISDLFNQNSVDDENNMIKDYSYEQMEQINERRAKKKLFLLFIIIYNFFMLYVGAQLEHIKDEKYALIFSILWVVLFICGWILLMYIRESYWKKKLDKLYPLTKNIDINKKAEKKPEYKYVEIASQICWRIVVPLLFILKFVLHVI</sequence>
<dbReference type="CDD" id="cd00093">
    <property type="entry name" value="HTH_XRE"/>
    <property type="match status" value="1"/>
</dbReference>
<evidence type="ECO:0000259" key="3">
    <source>
        <dbReference type="PROSITE" id="PS50943"/>
    </source>
</evidence>
<feature type="transmembrane region" description="Helical" evidence="2">
    <location>
        <begin position="122"/>
        <end position="142"/>
    </location>
</feature>
<dbReference type="PROSITE" id="PS50943">
    <property type="entry name" value="HTH_CROC1"/>
    <property type="match status" value="1"/>
</dbReference>
<evidence type="ECO:0000313" key="4">
    <source>
        <dbReference type="EMBL" id="RAK43899.1"/>
    </source>
</evidence>
<dbReference type="Proteomes" id="UP000249808">
    <property type="component" value="Unassembled WGS sequence"/>
</dbReference>
<dbReference type="InterPro" id="IPR010982">
    <property type="entry name" value="Lambda_DNA-bd_dom_sf"/>
</dbReference>
<dbReference type="Gene3D" id="1.10.260.40">
    <property type="entry name" value="lambda repressor-like DNA-binding domains"/>
    <property type="match status" value="1"/>
</dbReference>
<evidence type="ECO:0000256" key="1">
    <source>
        <dbReference type="ARBA" id="ARBA00023125"/>
    </source>
</evidence>
<keyword evidence="2" id="KW-0812">Transmembrane</keyword>
<keyword evidence="2" id="KW-0472">Membrane</keyword>
<dbReference type="EMBL" id="PZJH01000007">
    <property type="protein sequence ID" value="RAK43899.1"/>
    <property type="molecule type" value="Genomic_DNA"/>
</dbReference>
<dbReference type="PANTHER" id="PTHR46558:SF11">
    <property type="entry name" value="HTH-TYPE TRANSCRIPTIONAL REGULATOR XRE"/>
    <property type="match status" value="1"/>
</dbReference>
<dbReference type="RefSeq" id="WP_111716909.1">
    <property type="nucleotide sequence ID" value="NZ_JBHSSR010000009.1"/>
</dbReference>
<dbReference type="SUPFAM" id="SSF47413">
    <property type="entry name" value="lambda repressor-like DNA-binding domains"/>
    <property type="match status" value="1"/>
</dbReference>
<dbReference type="GO" id="GO:0003677">
    <property type="term" value="F:DNA binding"/>
    <property type="evidence" value="ECO:0007669"/>
    <property type="project" value="UniProtKB-KW"/>
</dbReference>
<proteinExistence type="predicted"/>
<dbReference type="SMART" id="SM00530">
    <property type="entry name" value="HTH_XRE"/>
    <property type="match status" value="1"/>
</dbReference>
<keyword evidence="5" id="KW-1185">Reference proteome</keyword>
<dbReference type="AlphaFoldDB" id="A0A327ZNJ6"/>
<dbReference type="PANTHER" id="PTHR46558">
    <property type="entry name" value="TRACRIPTIONAL REGULATORY PROTEIN-RELATED-RELATED"/>
    <property type="match status" value="1"/>
</dbReference>
<protein>
    <submittedName>
        <fullName evidence="4">Transcriptional regulator</fullName>
    </submittedName>
</protein>
<feature type="domain" description="HTH cro/C1-type" evidence="3">
    <location>
        <begin position="7"/>
        <end position="60"/>
    </location>
</feature>
<name>A0A327ZNJ6_9STAP</name>
<gene>
    <name evidence="4" type="ORF">BHU61_11125</name>
</gene>
<organism evidence="4 5">
    <name type="scientific">Macrococcus epidermidis</name>
    <dbReference type="NCBI Taxonomy" id="1902580"/>
    <lineage>
        <taxon>Bacteria</taxon>
        <taxon>Bacillati</taxon>
        <taxon>Bacillota</taxon>
        <taxon>Bacilli</taxon>
        <taxon>Bacillales</taxon>
        <taxon>Staphylococcaceae</taxon>
        <taxon>Macrococcus</taxon>
    </lineage>
</organism>
<accession>A0A327ZNJ6</accession>
<keyword evidence="2" id="KW-1133">Transmembrane helix</keyword>
<feature type="transmembrane region" description="Helical" evidence="2">
    <location>
        <begin position="93"/>
        <end position="110"/>
    </location>
</feature>
<dbReference type="Pfam" id="PF01381">
    <property type="entry name" value="HTH_3"/>
    <property type="match status" value="1"/>
</dbReference>